<proteinExistence type="inferred from homology"/>
<feature type="active site" description="Nucleophile" evidence="5">
    <location>
        <position position="40"/>
    </location>
</feature>
<dbReference type="InterPro" id="IPR014780">
    <property type="entry name" value="tRNA_psdUridine_synth_TruB"/>
</dbReference>
<dbReference type="PANTHER" id="PTHR13767:SF2">
    <property type="entry name" value="PSEUDOURIDYLATE SYNTHASE TRUB1"/>
    <property type="match status" value="1"/>
</dbReference>
<dbReference type="Proteomes" id="UP000366051">
    <property type="component" value="Chromosome"/>
</dbReference>
<evidence type="ECO:0000256" key="1">
    <source>
        <dbReference type="ARBA" id="ARBA00000385"/>
    </source>
</evidence>
<feature type="domain" description="Pseudouridine synthase II N-terminal" evidence="6">
    <location>
        <begin position="25"/>
        <end position="176"/>
    </location>
</feature>
<evidence type="ECO:0000313" key="8">
    <source>
        <dbReference type="EMBL" id="QGG48224.1"/>
    </source>
</evidence>
<keyword evidence="9" id="KW-1185">Reference proteome</keyword>
<reference evidence="9" key="1">
    <citation type="submission" date="2019-11" db="EMBL/GenBank/DDBJ databases">
        <title>Genome sequence of Heliorestis convoluta strain HH, an alkaliphilic and minimalistic phototrophic bacterium from a soda lake in Egypt.</title>
        <authorList>
            <person name="Dewey E.D."/>
            <person name="Stokes L.M."/>
            <person name="Burchell B.M."/>
            <person name="Shaffer K.N."/>
            <person name="Huntington A.M."/>
            <person name="Baker J.M."/>
            <person name="Nadendla S."/>
            <person name="Giglio M.G."/>
            <person name="Touchman J.W."/>
            <person name="Blankenship R.E."/>
            <person name="Madigan M.T."/>
            <person name="Sattley W.M."/>
        </authorList>
    </citation>
    <scope>NUCLEOTIDE SEQUENCE [LARGE SCALE GENOMIC DNA]</scope>
    <source>
        <strain evidence="9">HH</strain>
    </source>
</reference>
<comment type="catalytic activity">
    <reaction evidence="1 5">
        <text>uridine(55) in tRNA = pseudouridine(55) in tRNA</text>
        <dbReference type="Rhea" id="RHEA:42532"/>
        <dbReference type="Rhea" id="RHEA-COMP:10101"/>
        <dbReference type="Rhea" id="RHEA-COMP:10102"/>
        <dbReference type="ChEBI" id="CHEBI:65314"/>
        <dbReference type="ChEBI" id="CHEBI:65315"/>
        <dbReference type="EC" id="5.4.99.25"/>
    </reaction>
</comment>
<dbReference type="KEGG" id="hcv:FTV88_2126"/>
<evidence type="ECO:0000259" key="6">
    <source>
        <dbReference type="Pfam" id="PF01509"/>
    </source>
</evidence>
<dbReference type="EMBL" id="CP045875">
    <property type="protein sequence ID" value="QGG48224.1"/>
    <property type="molecule type" value="Genomic_DNA"/>
</dbReference>
<evidence type="ECO:0000256" key="4">
    <source>
        <dbReference type="ARBA" id="ARBA00023235"/>
    </source>
</evidence>
<evidence type="ECO:0000256" key="2">
    <source>
        <dbReference type="ARBA" id="ARBA00005642"/>
    </source>
</evidence>
<dbReference type="InterPro" id="IPR002501">
    <property type="entry name" value="PsdUridine_synth_N"/>
</dbReference>
<evidence type="ECO:0000259" key="7">
    <source>
        <dbReference type="Pfam" id="PF16198"/>
    </source>
</evidence>
<protein>
    <recommendedName>
        <fullName evidence="5">tRNA pseudouridine synthase B</fullName>
        <ecNumber evidence="5">5.4.99.25</ecNumber>
    </recommendedName>
    <alternativeName>
        <fullName evidence="5">tRNA pseudouridine(55) synthase</fullName>
        <shortName evidence="5">Psi55 synthase</shortName>
    </alternativeName>
    <alternativeName>
        <fullName evidence="5">tRNA pseudouridylate synthase</fullName>
    </alternativeName>
    <alternativeName>
        <fullName evidence="5">tRNA-uridine isomerase</fullName>
    </alternativeName>
</protein>
<dbReference type="RefSeq" id="WP_153725461.1">
    <property type="nucleotide sequence ID" value="NZ_CP045875.1"/>
</dbReference>
<dbReference type="GO" id="GO:0031119">
    <property type="term" value="P:tRNA pseudouridine synthesis"/>
    <property type="evidence" value="ECO:0007669"/>
    <property type="project" value="UniProtKB-UniRule"/>
</dbReference>
<feature type="domain" description="tRNA pseudouridylate synthase B C-terminal" evidence="7">
    <location>
        <begin position="177"/>
        <end position="220"/>
    </location>
</feature>
<dbReference type="InterPro" id="IPR020103">
    <property type="entry name" value="PsdUridine_synth_cat_dom_sf"/>
</dbReference>
<dbReference type="GO" id="GO:0003723">
    <property type="term" value="F:RNA binding"/>
    <property type="evidence" value="ECO:0007669"/>
    <property type="project" value="InterPro"/>
</dbReference>
<dbReference type="AlphaFoldDB" id="A0A5Q2MZ25"/>
<dbReference type="SUPFAM" id="SSF55120">
    <property type="entry name" value="Pseudouridine synthase"/>
    <property type="match status" value="1"/>
</dbReference>
<dbReference type="Gene3D" id="3.30.2350.10">
    <property type="entry name" value="Pseudouridine synthase"/>
    <property type="match status" value="1"/>
</dbReference>
<dbReference type="InterPro" id="IPR032819">
    <property type="entry name" value="TruB_C"/>
</dbReference>
<organism evidence="8 9">
    <name type="scientific">Heliorestis convoluta</name>
    <dbReference type="NCBI Taxonomy" id="356322"/>
    <lineage>
        <taxon>Bacteria</taxon>
        <taxon>Bacillati</taxon>
        <taxon>Bacillota</taxon>
        <taxon>Clostridia</taxon>
        <taxon>Eubacteriales</taxon>
        <taxon>Heliobacteriaceae</taxon>
        <taxon>Heliorestis</taxon>
    </lineage>
</organism>
<dbReference type="OrthoDB" id="9802309at2"/>
<dbReference type="EC" id="5.4.99.25" evidence="5"/>
<dbReference type="HAMAP" id="MF_01080">
    <property type="entry name" value="TruB_bact"/>
    <property type="match status" value="1"/>
</dbReference>
<accession>A0A5Q2MZ25</accession>
<gene>
    <name evidence="5 8" type="primary">truB</name>
    <name evidence="8" type="ORF">FTV88_2126</name>
</gene>
<evidence type="ECO:0000256" key="5">
    <source>
        <dbReference type="HAMAP-Rule" id="MF_01080"/>
    </source>
</evidence>
<dbReference type="FunFam" id="3.30.2350.10:FF:000011">
    <property type="entry name" value="tRNA pseudouridine synthase B"/>
    <property type="match status" value="1"/>
</dbReference>
<dbReference type="Pfam" id="PF16198">
    <property type="entry name" value="TruB_C_2"/>
    <property type="match status" value="1"/>
</dbReference>
<dbReference type="Pfam" id="PF01509">
    <property type="entry name" value="TruB_N"/>
    <property type="match status" value="1"/>
</dbReference>
<dbReference type="CDD" id="cd02573">
    <property type="entry name" value="PseudoU_synth_EcTruB"/>
    <property type="match status" value="1"/>
</dbReference>
<evidence type="ECO:0000256" key="3">
    <source>
        <dbReference type="ARBA" id="ARBA00022694"/>
    </source>
</evidence>
<comment type="similarity">
    <text evidence="2 5">Belongs to the pseudouridine synthase TruB family. Type 1 subfamily.</text>
</comment>
<dbReference type="GO" id="GO:0160148">
    <property type="term" value="F:tRNA pseudouridine(55) synthase activity"/>
    <property type="evidence" value="ECO:0007669"/>
    <property type="project" value="UniProtKB-EC"/>
</dbReference>
<sequence length="302" mass="33775">MKINGFVNLLKAPGMTSHDVVARARKILQEKRIGHLGTLDPEAAGVLPIAVGQATRLVQFLSGSDKIYRAQLCLGSTTESQDFTGAVLAEKPVPAISTEELQRTLKHFEGTIEQIPPMVSAVSVKGKRLYEYAREGIEVERSSRKVQIYRLEILQFDPEKPEEIIIEVHCSGGTYVRTLCHDIGQVIGCGAHMGWLIRTQSGPFPLSESIPLEALTNEKATTTALSLYQAMEEFPSWEVPEHRLEALQKGLSQYIKGSWTEGQWIRLHHRGQLLAMGQVYQQGERWSCQPKKVFHCSQKVTK</sequence>
<dbReference type="PANTHER" id="PTHR13767">
    <property type="entry name" value="TRNA-PSEUDOURIDINE SYNTHASE"/>
    <property type="match status" value="1"/>
</dbReference>
<dbReference type="GO" id="GO:1990481">
    <property type="term" value="P:mRNA pseudouridine synthesis"/>
    <property type="evidence" value="ECO:0007669"/>
    <property type="project" value="TreeGrafter"/>
</dbReference>
<dbReference type="NCBIfam" id="TIGR00431">
    <property type="entry name" value="TruB"/>
    <property type="match status" value="1"/>
</dbReference>
<keyword evidence="3 5" id="KW-0819">tRNA processing</keyword>
<evidence type="ECO:0000313" key="9">
    <source>
        <dbReference type="Proteomes" id="UP000366051"/>
    </source>
</evidence>
<keyword evidence="4 5" id="KW-0413">Isomerase</keyword>
<comment type="function">
    <text evidence="5">Responsible for synthesis of pseudouridine from uracil-55 in the psi GC loop of transfer RNAs.</text>
</comment>
<name>A0A5Q2MZ25_9FIRM</name>